<comment type="caution">
    <text evidence="2">The sequence shown here is derived from an EMBL/GenBank/DDBJ whole genome shotgun (WGS) entry which is preliminary data.</text>
</comment>
<dbReference type="AlphaFoldDB" id="A0A1Y1ZGM1"/>
<feature type="region of interest" description="Disordered" evidence="1">
    <location>
        <begin position="1"/>
        <end position="71"/>
    </location>
</feature>
<feature type="compositionally biased region" description="Polar residues" evidence="1">
    <location>
        <begin position="54"/>
        <end position="71"/>
    </location>
</feature>
<name>A0A1Y1ZGM1_9PLEO</name>
<sequence length="204" mass="22392">MAFPRASTRALKHLNQQTRSLSMTGPAPSSFLFTSERPAMSSWRIPQLRDTSAEDTTTVRPPSVLDASNPNVRHFNTSRALKAVNDTSTIDFAYLPDYDPDTRDAPILRVPILPTVTNRSYAMEDVDEPVMLPQISTVSADGTHIYAPAAMSEVSDNSSVDFQGMAEHIASRIVRPSGETSSMIQELWTGLKEDILGPQTAKKV</sequence>
<accession>A0A1Y1ZGM1</accession>
<dbReference type="STRING" id="1231657.A0A1Y1ZGM1"/>
<reference evidence="2 3" key="1">
    <citation type="submission" date="2016-07" db="EMBL/GenBank/DDBJ databases">
        <title>Pervasive Adenine N6-methylation of Active Genes in Fungi.</title>
        <authorList>
            <consortium name="DOE Joint Genome Institute"/>
            <person name="Mondo S.J."/>
            <person name="Dannebaum R.O."/>
            <person name="Kuo R.C."/>
            <person name="Labutti K."/>
            <person name="Haridas S."/>
            <person name="Kuo A."/>
            <person name="Salamov A."/>
            <person name="Ahrendt S.R."/>
            <person name="Lipzen A."/>
            <person name="Sullivan W."/>
            <person name="Andreopoulos W.B."/>
            <person name="Clum A."/>
            <person name="Lindquist E."/>
            <person name="Daum C."/>
            <person name="Ramamoorthy G.K."/>
            <person name="Gryganskyi A."/>
            <person name="Culley D."/>
            <person name="Magnuson J.K."/>
            <person name="James T.Y."/>
            <person name="O'Malley M.A."/>
            <person name="Stajich J.E."/>
            <person name="Spatafora J.W."/>
            <person name="Visel A."/>
            <person name="Grigoriev I.V."/>
        </authorList>
    </citation>
    <scope>NUCLEOTIDE SEQUENCE [LARGE SCALE GENOMIC DNA]</scope>
    <source>
        <strain evidence="2 3">CBS 115471</strain>
    </source>
</reference>
<keyword evidence="3" id="KW-1185">Reference proteome</keyword>
<dbReference type="Proteomes" id="UP000193144">
    <property type="component" value="Unassembled WGS sequence"/>
</dbReference>
<organism evidence="2 3">
    <name type="scientific">Clohesyomyces aquaticus</name>
    <dbReference type="NCBI Taxonomy" id="1231657"/>
    <lineage>
        <taxon>Eukaryota</taxon>
        <taxon>Fungi</taxon>
        <taxon>Dikarya</taxon>
        <taxon>Ascomycota</taxon>
        <taxon>Pezizomycotina</taxon>
        <taxon>Dothideomycetes</taxon>
        <taxon>Pleosporomycetidae</taxon>
        <taxon>Pleosporales</taxon>
        <taxon>Lindgomycetaceae</taxon>
        <taxon>Clohesyomyces</taxon>
    </lineage>
</organism>
<gene>
    <name evidence="2" type="ORF">BCR34DRAFT_568505</name>
</gene>
<evidence type="ECO:0000256" key="1">
    <source>
        <dbReference type="SAM" id="MobiDB-lite"/>
    </source>
</evidence>
<evidence type="ECO:0000313" key="3">
    <source>
        <dbReference type="Proteomes" id="UP000193144"/>
    </source>
</evidence>
<proteinExistence type="predicted"/>
<feature type="compositionally biased region" description="Polar residues" evidence="1">
    <location>
        <begin position="14"/>
        <end position="23"/>
    </location>
</feature>
<dbReference type="EMBL" id="MCFA01000087">
    <property type="protein sequence ID" value="ORY09359.1"/>
    <property type="molecule type" value="Genomic_DNA"/>
</dbReference>
<dbReference type="OrthoDB" id="3993201at2759"/>
<protein>
    <submittedName>
        <fullName evidence="2">Uncharacterized protein</fullName>
    </submittedName>
</protein>
<evidence type="ECO:0000313" key="2">
    <source>
        <dbReference type="EMBL" id="ORY09359.1"/>
    </source>
</evidence>